<proteinExistence type="predicted"/>
<dbReference type="InParanoid" id="K3YNS2"/>
<name>K3YNS2_SETIT</name>
<dbReference type="Gramene" id="KQL03061">
    <property type="protein sequence ID" value="KQL03061"/>
    <property type="gene ID" value="SETIT_015914mg"/>
</dbReference>
<dbReference type="Proteomes" id="UP000004995">
    <property type="component" value="Unassembled WGS sequence"/>
</dbReference>
<reference evidence="2" key="1">
    <citation type="journal article" date="2012" name="Nat. Biotechnol.">
        <title>Reference genome sequence of the model plant Setaria.</title>
        <authorList>
            <person name="Bennetzen J.L."/>
            <person name="Schmutz J."/>
            <person name="Wang H."/>
            <person name="Percifield R."/>
            <person name="Hawkins J."/>
            <person name="Pontaroli A.C."/>
            <person name="Estep M."/>
            <person name="Feng L."/>
            <person name="Vaughn J.N."/>
            <person name="Grimwood J."/>
            <person name="Jenkins J."/>
            <person name="Barry K."/>
            <person name="Lindquist E."/>
            <person name="Hellsten U."/>
            <person name="Deshpande S."/>
            <person name="Wang X."/>
            <person name="Wu X."/>
            <person name="Mitros T."/>
            <person name="Triplett J."/>
            <person name="Yang X."/>
            <person name="Ye C.Y."/>
            <person name="Mauro-Herrera M."/>
            <person name="Wang L."/>
            <person name="Li P."/>
            <person name="Sharma M."/>
            <person name="Sharma R."/>
            <person name="Ronald P.C."/>
            <person name="Panaud O."/>
            <person name="Kellogg E.A."/>
            <person name="Brutnell T.P."/>
            <person name="Doust A.N."/>
            <person name="Tuskan G.A."/>
            <person name="Rokhsar D."/>
            <person name="Devos K.M."/>
        </authorList>
    </citation>
    <scope>NUCLEOTIDE SEQUENCE [LARGE SCALE GENOMIC DNA]</scope>
    <source>
        <strain evidence="2">cv. Yugu1</strain>
    </source>
</reference>
<dbReference type="AlphaFoldDB" id="K3YNS2"/>
<evidence type="ECO:0000313" key="1">
    <source>
        <dbReference type="EnsemblPlants" id="KQL03061"/>
    </source>
</evidence>
<evidence type="ECO:0000313" key="2">
    <source>
        <dbReference type="Proteomes" id="UP000004995"/>
    </source>
</evidence>
<accession>K3YNS2</accession>
<protein>
    <submittedName>
        <fullName evidence="1">Uncharacterized protein</fullName>
    </submittedName>
</protein>
<organism evidence="1 2">
    <name type="scientific">Setaria italica</name>
    <name type="common">Foxtail millet</name>
    <name type="synonym">Panicum italicum</name>
    <dbReference type="NCBI Taxonomy" id="4555"/>
    <lineage>
        <taxon>Eukaryota</taxon>
        <taxon>Viridiplantae</taxon>
        <taxon>Streptophyta</taxon>
        <taxon>Embryophyta</taxon>
        <taxon>Tracheophyta</taxon>
        <taxon>Spermatophyta</taxon>
        <taxon>Magnoliopsida</taxon>
        <taxon>Liliopsida</taxon>
        <taxon>Poales</taxon>
        <taxon>Poaceae</taxon>
        <taxon>PACMAD clade</taxon>
        <taxon>Panicoideae</taxon>
        <taxon>Panicodae</taxon>
        <taxon>Paniceae</taxon>
        <taxon>Cenchrinae</taxon>
        <taxon>Setaria</taxon>
    </lineage>
</organism>
<dbReference type="HOGENOM" id="CLU_2965337_0_0_1"/>
<dbReference type="EMBL" id="AGNK02004031">
    <property type="status" value="NOT_ANNOTATED_CDS"/>
    <property type="molecule type" value="Genomic_DNA"/>
</dbReference>
<sequence length="59" mass="6810">MLGKLSLGTKFPWEAHLEKSQEPDRIFCSQRSPKRTYVGALFCFFSHGTEKFKSVLKSE</sequence>
<keyword evidence="2" id="KW-1185">Reference proteome</keyword>
<dbReference type="EnsemblPlants" id="KQL03061">
    <property type="protein sequence ID" value="KQL03061"/>
    <property type="gene ID" value="SETIT_015914mg"/>
</dbReference>
<reference evidence="1" key="2">
    <citation type="submission" date="2018-08" db="UniProtKB">
        <authorList>
            <consortium name="EnsemblPlants"/>
        </authorList>
    </citation>
    <scope>IDENTIFICATION</scope>
    <source>
        <strain evidence="1">Yugu1</strain>
    </source>
</reference>